<dbReference type="PANTHER" id="PTHR24223:SF369">
    <property type="entry name" value="ABC TRANSPORTER C FAMILY MEMBER 10"/>
    <property type="match status" value="1"/>
</dbReference>
<comment type="caution">
    <text evidence="9">The sequence shown here is derived from an EMBL/GenBank/DDBJ whole genome shotgun (WGS) entry which is preliminary data.</text>
</comment>
<dbReference type="PANTHER" id="PTHR24223">
    <property type="entry name" value="ATP-BINDING CASSETTE SUB-FAMILY C"/>
    <property type="match status" value="1"/>
</dbReference>
<keyword evidence="1" id="KW-0813">Transport</keyword>
<keyword evidence="7" id="KW-0732">Signal</keyword>
<accession>A0A7J7H491</accession>
<dbReference type="EMBL" id="JACBKZ010000006">
    <property type="protein sequence ID" value="KAF5947357.1"/>
    <property type="molecule type" value="Genomic_DNA"/>
</dbReference>
<keyword evidence="4" id="KW-0067">ATP-binding</keyword>
<reference evidence="9 10" key="2">
    <citation type="submission" date="2020-07" db="EMBL/GenBank/DDBJ databases">
        <title>Genome assembly of wild tea tree DASZ reveals pedigree and selection history of tea varieties.</title>
        <authorList>
            <person name="Zhang W."/>
        </authorList>
    </citation>
    <scope>NUCLEOTIDE SEQUENCE [LARGE SCALE GENOMIC DNA]</scope>
    <source>
        <strain evidence="10">cv. G240</strain>
        <tissue evidence="9">Leaf</tissue>
    </source>
</reference>
<feature type="domain" description="ABC transmembrane type-1" evidence="8">
    <location>
        <begin position="1"/>
        <end position="135"/>
    </location>
</feature>
<dbReference type="GO" id="GO:0005524">
    <property type="term" value="F:ATP binding"/>
    <property type="evidence" value="ECO:0007669"/>
    <property type="project" value="UniProtKB-KW"/>
</dbReference>
<feature type="signal peptide" evidence="7">
    <location>
        <begin position="1"/>
        <end position="29"/>
    </location>
</feature>
<dbReference type="GO" id="GO:0140359">
    <property type="term" value="F:ABC-type transporter activity"/>
    <property type="evidence" value="ECO:0007669"/>
    <property type="project" value="InterPro"/>
</dbReference>
<organism evidence="9 10">
    <name type="scientific">Camellia sinensis</name>
    <name type="common">Tea plant</name>
    <name type="synonym">Thea sinensis</name>
    <dbReference type="NCBI Taxonomy" id="4442"/>
    <lineage>
        <taxon>Eukaryota</taxon>
        <taxon>Viridiplantae</taxon>
        <taxon>Streptophyta</taxon>
        <taxon>Embryophyta</taxon>
        <taxon>Tracheophyta</taxon>
        <taxon>Spermatophyta</taxon>
        <taxon>Magnoliopsida</taxon>
        <taxon>eudicotyledons</taxon>
        <taxon>Gunneridae</taxon>
        <taxon>Pentapetalae</taxon>
        <taxon>asterids</taxon>
        <taxon>Ericales</taxon>
        <taxon>Theaceae</taxon>
        <taxon>Camellia</taxon>
    </lineage>
</organism>
<evidence type="ECO:0000256" key="5">
    <source>
        <dbReference type="ARBA" id="ARBA00022989"/>
    </source>
</evidence>
<evidence type="ECO:0000259" key="8">
    <source>
        <dbReference type="PROSITE" id="PS50929"/>
    </source>
</evidence>
<keyword evidence="3" id="KW-0547">Nucleotide-binding</keyword>
<dbReference type="SUPFAM" id="SSF90123">
    <property type="entry name" value="ABC transporter transmembrane region"/>
    <property type="match status" value="1"/>
</dbReference>
<keyword evidence="6" id="KW-0472">Membrane</keyword>
<keyword evidence="2" id="KW-0812">Transmembrane</keyword>
<sequence length="135" mass="15540">MSGLFTLLTVVTLSTGPFILNTFIEVAEGKESFKNEGYVLAILLSFSKSVESLAQRQWYFRSKLVAIYKKQLRLSNAAKMMHSAGEIMNSISTYAYRIGEFPFWFHQTWTMSLQLCLAVIILFRAVGSQQSHRWW</sequence>
<keyword evidence="10" id="KW-1185">Reference proteome</keyword>
<evidence type="ECO:0000313" key="9">
    <source>
        <dbReference type="EMBL" id="KAF5947357.1"/>
    </source>
</evidence>
<reference evidence="10" key="1">
    <citation type="journal article" date="2020" name="Nat. Commun.">
        <title>Genome assembly of wild tea tree DASZ reveals pedigree and selection history of tea varieties.</title>
        <authorList>
            <person name="Zhang W."/>
            <person name="Zhang Y."/>
            <person name="Qiu H."/>
            <person name="Guo Y."/>
            <person name="Wan H."/>
            <person name="Zhang X."/>
            <person name="Scossa F."/>
            <person name="Alseekh S."/>
            <person name="Zhang Q."/>
            <person name="Wang P."/>
            <person name="Xu L."/>
            <person name="Schmidt M.H."/>
            <person name="Jia X."/>
            <person name="Li D."/>
            <person name="Zhu A."/>
            <person name="Guo F."/>
            <person name="Chen W."/>
            <person name="Ni D."/>
            <person name="Usadel B."/>
            <person name="Fernie A.R."/>
            <person name="Wen W."/>
        </authorList>
    </citation>
    <scope>NUCLEOTIDE SEQUENCE [LARGE SCALE GENOMIC DNA]</scope>
    <source>
        <strain evidence="10">cv. G240</strain>
    </source>
</reference>
<proteinExistence type="predicted"/>
<evidence type="ECO:0000256" key="2">
    <source>
        <dbReference type="ARBA" id="ARBA00022692"/>
    </source>
</evidence>
<dbReference type="GO" id="GO:0016020">
    <property type="term" value="C:membrane"/>
    <property type="evidence" value="ECO:0007669"/>
    <property type="project" value="InterPro"/>
</dbReference>
<evidence type="ECO:0000313" key="10">
    <source>
        <dbReference type="Proteomes" id="UP000593564"/>
    </source>
</evidence>
<dbReference type="PROSITE" id="PS50929">
    <property type="entry name" value="ABC_TM1F"/>
    <property type="match status" value="1"/>
</dbReference>
<evidence type="ECO:0000256" key="3">
    <source>
        <dbReference type="ARBA" id="ARBA00022741"/>
    </source>
</evidence>
<dbReference type="Gene3D" id="1.20.1560.10">
    <property type="entry name" value="ABC transporter type 1, transmembrane domain"/>
    <property type="match status" value="1"/>
</dbReference>
<protein>
    <recommendedName>
        <fullName evidence="8">ABC transmembrane type-1 domain-containing protein</fullName>
    </recommendedName>
</protein>
<dbReference type="InterPro" id="IPR036640">
    <property type="entry name" value="ABC1_TM_sf"/>
</dbReference>
<gene>
    <name evidence="9" type="ORF">HYC85_013314</name>
</gene>
<evidence type="ECO:0000256" key="1">
    <source>
        <dbReference type="ARBA" id="ARBA00022448"/>
    </source>
</evidence>
<dbReference type="InterPro" id="IPR050173">
    <property type="entry name" value="ABC_transporter_C-like"/>
</dbReference>
<feature type="chain" id="PRO_5029707254" description="ABC transmembrane type-1 domain-containing protein" evidence="7">
    <location>
        <begin position="30"/>
        <end position="135"/>
    </location>
</feature>
<evidence type="ECO:0000256" key="4">
    <source>
        <dbReference type="ARBA" id="ARBA00022840"/>
    </source>
</evidence>
<dbReference type="Proteomes" id="UP000593564">
    <property type="component" value="Unassembled WGS sequence"/>
</dbReference>
<dbReference type="AlphaFoldDB" id="A0A7J7H491"/>
<keyword evidence="5" id="KW-1133">Transmembrane helix</keyword>
<evidence type="ECO:0000256" key="7">
    <source>
        <dbReference type="SAM" id="SignalP"/>
    </source>
</evidence>
<name>A0A7J7H491_CAMSI</name>
<dbReference type="InterPro" id="IPR011527">
    <property type="entry name" value="ABC1_TM_dom"/>
</dbReference>
<evidence type="ECO:0000256" key="6">
    <source>
        <dbReference type="ARBA" id="ARBA00023136"/>
    </source>
</evidence>